<sequence>MTEPGPDIIVQVVTRPVPQQDIAALDDIHRQLTRQGFQPIEHVLDGGYVTRTASTKRL</sequence>
<dbReference type="EMBL" id="JBIAWJ010000001">
    <property type="protein sequence ID" value="MFF4520636.1"/>
    <property type="molecule type" value="Genomic_DNA"/>
</dbReference>
<gene>
    <name evidence="1" type="ORF">ACFY1D_04110</name>
</gene>
<reference evidence="1 2" key="1">
    <citation type="submission" date="2024-10" db="EMBL/GenBank/DDBJ databases">
        <title>The Natural Products Discovery Center: Release of the First 8490 Sequenced Strains for Exploring Actinobacteria Biosynthetic Diversity.</title>
        <authorList>
            <person name="Kalkreuter E."/>
            <person name="Kautsar S.A."/>
            <person name="Yang D."/>
            <person name="Bader C.D."/>
            <person name="Teijaro C.N."/>
            <person name="Fluegel L."/>
            <person name="Davis C.M."/>
            <person name="Simpson J.R."/>
            <person name="Lauterbach L."/>
            <person name="Steele A.D."/>
            <person name="Gui C."/>
            <person name="Meng S."/>
            <person name="Li G."/>
            <person name="Viehrig K."/>
            <person name="Ye F."/>
            <person name="Su P."/>
            <person name="Kiefer A.F."/>
            <person name="Nichols A."/>
            <person name="Cepeda A.J."/>
            <person name="Yan W."/>
            <person name="Fan B."/>
            <person name="Jiang Y."/>
            <person name="Adhikari A."/>
            <person name="Zheng C.-J."/>
            <person name="Schuster L."/>
            <person name="Cowan T.M."/>
            <person name="Smanski M.J."/>
            <person name="Chevrette M.G."/>
            <person name="De Carvalho L.P.S."/>
            <person name="Shen B."/>
        </authorList>
    </citation>
    <scope>NUCLEOTIDE SEQUENCE [LARGE SCALE GENOMIC DNA]</scope>
    <source>
        <strain evidence="1 2">NPDC001390</strain>
    </source>
</reference>
<name>A0ABW6UB21_9ACTN</name>
<evidence type="ECO:0000313" key="2">
    <source>
        <dbReference type="Proteomes" id="UP001602058"/>
    </source>
</evidence>
<dbReference type="Proteomes" id="UP001602058">
    <property type="component" value="Unassembled WGS sequence"/>
</dbReference>
<protein>
    <submittedName>
        <fullName evidence="1">Uncharacterized protein</fullName>
    </submittedName>
</protein>
<keyword evidence="2" id="KW-1185">Reference proteome</keyword>
<proteinExistence type="predicted"/>
<dbReference type="RefSeq" id="WP_387883486.1">
    <property type="nucleotide sequence ID" value="NZ_JBIAWJ010000001.1"/>
</dbReference>
<accession>A0ABW6UB21</accession>
<comment type="caution">
    <text evidence="1">The sequence shown here is derived from an EMBL/GenBank/DDBJ whole genome shotgun (WGS) entry which is preliminary data.</text>
</comment>
<evidence type="ECO:0000313" key="1">
    <source>
        <dbReference type="EMBL" id="MFF4520636.1"/>
    </source>
</evidence>
<organism evidence="1 2">
    <name type="scientific">Streptomyces bluensis</name>
    <dbReference type="NCBI Taxonomy" id="33897"/>
    <lineage>
        <taxon>Bacteria</taxon>
        <taxon>Bacillati</taxon>
        <taxon>Actinomycetota</taxon>
        <taxon>Actinomycetes</taxon>
        <taxon>Kitasatosporales</taxon>
        <taxon>Streptomycetaceae</taxon>
        <taxon>Streptomyces</taxon>
    </lineage>
</organism>